<dbReference type="SMART" id="SM00015">
    <property type="entry name" value="IQ"/>
    <property type="match status" value="1"/>
</dbReference>
<dbReference type="InterPro" id="IPR042862">
    <property type="entry name" value="RNF32"/>
</dbReference>
<dbReference type="OrthoDB" id="8062037at2759"/>
<dbReference type="GO" id="GO:0008270">
    <property type="term" value="F:zinc ion binding"/>
    <property type="evidence" value="ECO:0007669"/>
    <property type="project" value="UniProtKB-KW"/>
</dbReference>
<dbReference type="InterPro" id="IPR027370">
    <property type="entry name" value="Znf-RING_euk"/>
</dbReference>
<dbReference type="InterPro" id="IPR013083">
    <property type="entry name" value="Znf_RING/FYVE/PHD"/>
</dbReference>
<dbReference type="PROSITE" id="PS50096">
    <property type="entry name" value="IQ"/>
    <property type="match status" value="1"/>
</dbReference>
<evidence type="ECO:0000256" key="2">
    <source>
        <dbReference type="ARBA" id="ARBA00022771"/>
    </source>
</evidence>
<dbReference type="CDD" id="cd23767">
    <property type="entry name" value="IQCD"/>
    <property type="match status" value="1"/>
</dbReference>
<dbReference type="InterPro" id="IPR000048">
    <property type="entry name" value="IQ_motif_EF-hand-BS"/>
</dbReference>
<organism evidence="6 7">
    <name type="scientific">Gonapodya prolifera (strain JEL478)</name>
    <name type="common">Monoblepharis prolifera</name>
    <dbReference type="NCBI Taxonomy" id="1344416"/>
    <lineage>
        <taxon>Eukaryota</taxon>
        <taxon>Fungi</taxon>
        <taxon>Fungi incertae sedis</taxon>
        <taxon>Chytridiomycota</taxon>
        <taxon>Chytridiomycota incertae sedis</taxon>
        <taxon>Monoblepharidomycetes</taxon>
        <taxon>Monoblepharidales</taxon>
        <taxon>Gonapodyaceae</taxon>
        <taxon>Gonapodya</taxon>
    </lineage>
</organism>
<keyword evidence="2 4" id="KW-0863">Zinc-finger</keyword>
<evidence type="ECO:0000256" key="4">
    <source>
        <dbReference type="PROSITE-ProRule" id="PRU00175"/>
    </source>
</evidence>
<feature type="domain" description="RING-type" evidence="5">
    <location>
        <begin position="178"/>
        <end position="238"/>
    </location>
</feature>
<name>A0A139AE65_GONPJ</name>
<evidence type="ECO:0000313" key="6">
    <source>
        <dbReference type="EMBL" id="KXS15050.1"/>
    </source>
</evidence>
<dbReference type="InterPro" id="IPR001841">
    <property type="entry name" value="Znf_RING"/>
</dbReference>
<keyword evidence="3" id="KW-0862">Zinc</keyword>
<dbReference type="SUPFAM" id="SSF57850">
    <property type="entry name" value="RING/U-box"/>
    <property type="match status" value="1"/>
</dbReference>
<evidence type="ECO:0000256" key="3">
    <source>
        <dbReference type="ARBA" id="ARBA00022833"/>
    </source>
</evidence>
<protein>
    <recommendedName>
        <fullName evidence="5">RING-type domain-containing protein</fullName>
    </recommendedName>
</protein>
<dbReference type="PANTHER" id="PTHR14991">
    <property type="entry name" value="RING FINGER PROTEIN 32"/>
    <property type="match status" value="1"/>
</dbReference>
<evidence type="ECO:0000256" key="1">
    <source>
        <dbReference type="ARBA" id="ARBA00022723"/>
    </source>
</evidence>
<dbReference type="Pfam" id="PF13445">
    <property type="entry name" value="zf-RING_UBOX"/>
    <property type="match status" value="1"/>
</dbReference>
<reference evidence="6 7" key="1">
    <citation type="journal article" date="2015" name="Genome Biol. Evol.">
        <title>Phylogenomic analyses indicate that early fungi evolved digesting cell walls of algal ancestors of land plants.</title>
        <authorList>
            <person name="Chang Y."/>
            <person name="Wang S."/>
            <person name="Sekimoto S."/>
            <person name="Aerts A.L."/>
            <person name="Choi C."/>
            <person name="Clum A."/>
            <person name="LaButti K.M."/>
            <person name="Lindquist E.A."/>
            <person name="Yee Ngan C."/>
            <person name="Ohm R.A."/>
            <person name="Salamov A.A."/>
            <person name="Grigoriev I.V."/>
            <person name="Spatafora J.W."/>
            <person name="Berbee M.L."/>
        </authorList>
    </citation>
    <scope>NUCLEOTIDE SEQUENCE [LARGE SCALE GENOMIC DNA]</scope>
    <source>
        <strain evidence="6 7">JEL478</strain>
    </source>
</reference>
<accession>A0A139AE65</accession>
<dbReference type="Gene3D" id="3.30.40.10">
    <property type="entry name" value="Zinc/RING finger domain, C3HC4 (zinc finger)"/>
    <property type="match status" value="1"/>
</dbReference>
<dbReference type="EMBL" id="KQ965764">
    <property type="protein sequence ID" value="KXS15050.1"/>
    <property type="molecule type" value="Genomic_DNA"/>
</dbReference>
<dbReference type="PROSITE" id="PS50089">
    <property type="entry name" value="ZF_RING_2"/>
    <property type="match status" value="1"/>
</dbReference>
<keyword evidence="7" id="KW-1185">Reference proteome</keyword>
<evidence type="ECO:0000313" key="7">
    <source>
        <dbReference type="Proteomes" id="UP000070544"/>
    </source>
</evidence>
<dbReference type="Pfam" id="PF00612">
    <property type="entry name" value="IQ"/>
    <property type="match status" value="1"/>
</dbReference>
<dbReference type="Proteomes" id="UP000070544">
    <property type="component" value="Unassembled WGS sequence"/>
</dbReference>
<dbReference type="SMART" id="SM00184">
    <property type="entry name" value="RING"/>
    <property type="match status" value="1"/>
</dbReference>
<sequence length="252" mass="28354">MSKACLSSYERHVATPRCPLCRTVSYSTRTVHFSARIHITRCVVLVQSAWRGFRARRAYLHYRSHIPPKQPVLLRKWREQQALKEARELRAKFELEQAGLQEFLSAVDNEVTKCRHEIAESVAALVDVLGANNESKLSRGQDSSTSTSCDLRHDDHAVPGAELGLVSTALQRSSTDECAICLQPLHLGIAAQNEPSSTKTRRRVKPLLLLDPCAHAYHRRCLTNLERFSGKRRCPICRGVYVNTLLIGAQSE</sequence>
<dbReference type="STRING" id="1344416.A0A139AE65"/>
<dbReference type="PANTHER" id="PTHR14991:SF0">
    <property type="entry name" value="RING FINGER PROTEIN 32"/>
    <property type="match status" value="1"/>
</dbReference>
<dbReference type="AlphaFoldDB" id="A0A139AE65"/>
<evidence type="ECO:0000259" key="5">
    <source>
        <dbReference type="PROSITE" id="PS50089"/>
    </source>
</evidence>
<proteinExistence type="predicted"/>
<keyword evidence="1" id="KW-0479">Metal-binding</keyword>
<gene>
    <name evidence="6" type="ORF">M427DRAFT_327996</name>
</gene>